<name>A0ABX1F8Q8_9PROT</name>
<evidence type="ECO:0000313" key="2">
    <source>
        <dbReference type="Proteomes" id="UP000765160"/>
    </source>
</evidence>
<reference evidence="1 2" key="1">
    <citation type="submission" date="2020-03" db="EMBL/GenBank/DDBJ databases">
        <title>Roseomonas selenitidurans sp. nov. isolated from soil.</title>
        <authorList>
            <person name="Liu H."/>
        </authorList>
    </citation>
    <scope>NUCLEOTIDE SEQUENCE [LARGE SCALE GENOMIC DNA]</scope>
    <source>
        <strain evidence="1 2">JCM 15073</strain>
    </source>
</reference>
<dbReference type="RefSeq" id="WP_168055467.1">
    <property type="nucleotide sequence ID" value="NZ_JAATJR010000015.1"/>
</dbReference>
<proteinExistence type="predicted"/>
<sequence length="314" mass="34744">MFNDQRKRTKQGRPAVSGLTLIQSRIIDTAGRLADAPSEITYQHSILCQTALPYRDPGAEVRDWKRRQGNAALLIEAGRALDPESGEWVQLGLPWGPKARLIMMHLNSEAIRTRSAEVDVGDSLTQFVKRLGLDDGGRTVRSIKDQVGALSAALIRMAFTGPQGSFQIDAKVVSGFDLWFPKDGRQRVLWPSTVQLSADYFASLQAHAVPLDENAVAALTHSAMALDIYAWLSQRLHRIPAPGRHFIPWPLVKEQFGPDHKSLPKFRQVFVVALRQVCTVYPAAKLDITGEGMFLYASPPPIAKKQFLGIGSKK</sequence>
<dbReference type="Pfam" id="PF04796">
    <property type="entry name" value="RepA_C"/>
    <property type="match status" value="1"/>
</dbReference>
<accession>A0ABX1F8Q8</accession>
<gene>
    <name evidence="1" type="ORF">HB662_28640</name>
</gene>
<protein>
    <submittedName>
        <fullName evidence="1">Plasmid encoded RepA protein</fullName>
    </submittedName>
</protein>
<evidence type="ECO:0000313" key="1">
    <source>
        <dbReference type="EMBL" id="NKE48767.1"/>
    </source>
</evidence>
<dbReference type="EMBL" id="JAAVTX010000015">
    <property type="protein sequence ID" value="NKE48767.1"/>
    <property type="molecule type" value="Genomic_DNA"/>
</dbReference>
<comment type="caution">
    <text evidence="1">The sequence shown here is derived from an EMBL/GenBank/DDBJ whole genome shotgun (WGS) entry which is preliminary data.</text>
</comment>
<dbReference type="Proteomes" id="UP000765160">
    <property type="component" value="Unassembled WGS sequence"/>
</dbReference>
<dbReference type="InterPro" id="IPR006881">
    <property type="entry name" value="RepA_C"/>
</dbReference>
<organism evidence="1 2">
    <name type="scientific">Falsiroseomonas frigidaquae</name>
    <dbReference type="NCBI Taxonomy" id="487318"/>
    <lineage>
        <taxon>Bacteria</taxon>
        <taxon>Pseudomonadati</taxon>
        <taxon>Pseudomonadota</taxon>
        <taxon>Alphaproteobacteria</taxon>
        <taxon>Acetobacterales</taxon>
        <taxon>Roseomonadaceae</taxon>
        <taxon>Falsiroseomonas</taxon>
    </lineage>
</organism>
<keyword evidence="2" id="KW-1185">Reference proteome</keyword>